<feature type="transmembrane region" description="Helical" evidence="7">
    <location>
        <begin position="229"/>
        <end position="260"/>
    </location>
</feature>
<dbReference type="InterPro" id="IPR004680">
    <property type="entry name" value="Cit_transptr-like_dom"/>
</dbReference>
<keyword evidence="4 7" id="KW-0812">Transmembrane</keyword>
<evidence type="ECO:0000256" key="4">
    <source>
        <dbReference type="ARBA" id="ARBA00022692"/>
    </source>
</evidence>
<keyword evidence="6 7" id="KW-0472">Membrane</keyword>
<dbReference type="PANTHER" id="PTHR43302">
    <property type="entry name" value="TRANSPORTER ARSB-RELATED"/>
    <property type="match status" value="1"/>
</dbReference>
<feature type="transmembrane region" description="Helical" evidence="7">
    <location>
        <begin position="120"/>
        <end position="141"/>
    </location>
</feature>
<name>A0A4R0QYR4_9BIFI</name>
<dbReference type="Proteomes" id="UP000291289">
    <property type="component" value="Unassembled WGS sequence"/>
</dbReference>
<feature type="transmembrane region" description="Helical" evidence="7">
    <location>
        <begin position="272"/>
        <end position="288"/>
    </location>
</feature>
<comment type="subcellular location">
    <subcellularLocation>
        <location evidence="1">Cell membrane</location>
        <topology evidence="1">Multi-pass membrane protein</topology>
    </subcellularLocation>
</comment>
<keyword evidence="2" id="KW-0813">Transport</keyword>
<dbReference type="AlphaFoldDB" id="A0A4R0QYR4"/>
<keyword evidence="3" id="KW-1003">Cell membrane</keyword>
<evidence type="ECO:0000256" key="3">
    <source>
        <dbReference type="ARBA" id="ARBA00022475"/>
    </source>
</evidence>
<feature type="transmembrane region" description="Helical" evidence="7">
    <location>
        <begin position="336"/>
        <end position="361"/>
    </location>
</feature>
<evidence type="ECO:0000256" key="5">
    <source>
        <dbReference type="ARBA" id="ARBA00022989"/>
    </source>
</evidence>
<dbReference type="OrthoDB" id="3177666at2"/>
<sequence>MGQWLIEWAKKEVVLIVATLLAIVSCFIVRPDAQYAEYVHWNTLTQLVSLMLVVAAFQRIGVFRIIASKLLQKASTSRMVILVLVSLTFFSGMLVTNDVALVTFVPFAISVLIMAGKDEWAPLVVTLMTLGANLGAMLTPIGNAHNLYLKALIQMPTLDMMAIMAPYTIASAILLIITIWIAFDGKSMKEVTSSSDLEKSVLAPSPDKAQPDEIRIMGYGAGYGGWRTWVYLALFVICLLGVGDIIPLWLMMTIVVVTMIFTDSRVFRNIDWGLPLTFAMFFIFIGNMKRVPEFYSLAAHFVQFDPLDISVLTSQFISNMPATLLLAGFSNSWTELIIGTNLGGLGTLIASMASLVSYRSIVSRFPHKKGKYLAIYTGMNILFLLVLLPMAHIIVGLTA</sequence>
<keyword evidence="10" id="KW-1185">Reference proteome</keyword>
<evidence type="ECO:0000256" key="6">
    <source>
        <dbReference type="ARBA" id="ARBA00023136"/>
    </source>
</evidence>
<evidence type="ECO:0000313" key="10">
    <source>
        <dbReference type="Proteomes" id="UP000291289"/>
    </source>
</evidence>
<feature type="transmembrane region" description="Helical" evidence="7">
    <location>
        <begin position="79"/>
        <end position="108"/>
    </location>
</feature>
<feature type="transmembrane region" description="Helical" evidence="7">
    <location>
        <begin position="162"/>
        <end position="183"/>
    </location>
</feature>
<evidence type="ECO:0000256" key="1">
    <source>
        <dbReference type="ARBA" id="ARBA00004651"/>
    </source>
</evidence>
<dbReference type="Pfam" id="PF03600">
    <property type="entry name" value="CitMHS"/>
    <property type="match status" value="1"/>
</dbReference>
<feature type="domain" description="Citrate transporter-like" evidence="8">
    <location>
        <begin position="4"/>
        <end position="327"/>
    </location>
</feature>
<protein>
    <submittedName>
        <fullName evidence="9">Anion transporter</fullName>
    </submittedName>
</protein>
<evidence type="ECO:0000259" key="8">
    <source>
        <dbReference type="Pfam" id="PF03600"/>
    </source>
</evidence>
<gene>
    <name evidence="9" type="ORF">EJ419_00840</name>
</gene>
<dbReference type="GO" id="GO:0005886">
    <property type="term" value="C:plasma membrane"/>
    <property type="evidence" value="ECO:0007669"/>
    <property type="project" value="UniProtKB-SubCell"/>
</dbReference>
<evidence type="ECO:0000256" key="7">
    <source>
        <dbReference type="SAM" id="Phobius"/>
    </source>
</evidence>
<feature type="transmembrane region" description="Helical" evidence="7">
    <location>
        <begin position="12"/>
        <end position="31"/>
    </location>
</feature>
<keyword evidence="5 7" id="KW-1133">Transmembrane helix</keyword>
<evidence type="ECO:0000313" key="9">
    <source>
        <dbReference type="EMBL" id="TCD54970.1"/>
    </source>
</evidence>
<dbReference type="RefSeq" id="WP_131283027.1">
    <property type="nucleotide sequence ID" value="NZ_RXLP01000002.1"/>
</dbReference>
<reference evidence="9 10" key="1">
    <citation type="submission" date="2018-12" db="EMBL/GenBank/DDBJ databases">
        <title>Alloscrdovia theropitheci sp. nov: a novel taxon from the feces of the bleeding-herat monkey (Theropithecus geleda).</title>
        <authorList>
            <person name="Modesto M."/>
        </authorList>
    </citation>
    <scope>NUCLEOTIDE SEQUENCE [LARGE SCALE GENOMIC DNA]</scope>
    <source>
        <strain evidence="9 10">GLDI4/2</strain>
    </source>
</reference>
<organism evidence="9 10">
    <name type="scientific">Alloscardovia theropitheci</name>
    <dbReference type="NCBI Taxonomy" id="2496842"/>
    <lineage>
        <taxon>Bacteria</taxon>
        <taxon>Bacillati</taxon>
        <taxon>Actinomycetota</taxon>
        <taxon>Actinomycetes</taxon>
        <taxon>Bifidobacteriales</taxon>
        <taxon>Bifidobacteriaceae</taxon>
        <taxon>Alloscardovia</taxon>
    </lineage>
</organism>
<comment type="caution">
    <text evidence="9">The sequence shown here is derived from an EMBL/GenBank/DDBJ whole genome shotgun (WGS) entry which is preliminary data.</text>
</comment>
<evidence type="ECO:0000256" key="2">
    <source>
        <dbReference type="ARBA" id="ARBA00022448"/>
    </source>
</evidence>
<feature type="transmembrane region" description="Helical" evidence="7">
    <location>
        <begin position="373"/>
        <end position="395"/>
    </location>
</feature>
<dbReference type="PANTHER" id="PTHR43302:SF5">
    <property type="entry name" value="TRANSPORTER ARSB-RELATED"/>
    <property type="match status" value="1"/>
</dbReference>
<dbReference type="GO" id="GO:0055085">
    <property type="term" value="P:transmembrane transport"/>
    <property type="evidence" value="ECO:0007669"/>
    <property type="project" value="InterPro"/>
</dbReference>
<accession>A0A4R0QYR4</accession>
<feature type="transmembrane region" description="Helical" evidence="7">
    <location>
        <begin position="43"/>
        <end position="67"/>
    </location>
</feature>
<proteinExistence type="predicted"/>
<dbReference type="EMBL" id="RXLP01000002">
    <property type="protein sequence ID" value="TCD54970.1"/>
    <property type="molecule type" value="Genomic_DNA"/>
</dbReference>